<evidence type="ECO:0000313" key="3">
    <source>
        <dbReference type="EMBL" id="ORX70946.1"/>
    </source>
</evidence>
<dbReference type="NCBIfam" id="TIGR00621">
    <property type="entry name" value="ssb"/>
    <property type="match status" value="1"/>
</dbReference>
<dbReference type="EMBL" id="MCFD01000005">
    <property type="protein sequence ID" value="ORX70946.1"/>
    <property type="molecule type" value="Genomic_DNA"/>
</dbReference>
<reference evidence="3 4" key="1">
    <citation type="submission" date="2016-07" db="EMBL/GenBank/DDBJ databases">
        <title>Pervasive Adenine N6-methylation of Active Genes in Fungi.</title>
        <authorList>
            <consortium name="DOE Joint Genome Institute"/>
            <person name="Mondo S.J."/>
            <person name="Dannebaum R.O."/>
            <person name="Kuo R.C."/>
            <person name="Labutti K."/>
            <person name="Haridas S."/>
            <person name="Kuo A."/>
            <person name="Salamov A."/>
            <person name="Ahrendt S.R."/>
            <person name="Lipzen A."/>
            <person name="Sullivan W."/>
            <person name="Andreopoulos W.B."/>
            <person name="Clum A."/>
            <person name="Lindquist E."/>
            <person name="Daum C."/>
            <person name="Ramamoorthy G.K."/>
            <person name="Gryganskyi A."/>
            <person name="Culley D."/>
            <person name="Magnuson J.K."/>
            <person name="James T.Y."/>
            <person name="O'Malley M.A."/>
            <person name="Stajich J.E."/>
            <person name="Spatafora J.W."/>
            <person name="Visel A."/>
            <person name="Grigoriev I.V."/>
        </authorList>
    </citation>
    <scope>NUCLEOTIDE SEQUENCE [LARGE SCALE GENOMIC DNA]</scope>
    <source>
        <strain evidence="3 4">ATCC 12442</strain>
    </source>
</reference>
<dbReference type="Gene3D" id="2.40.50.140">
    <property type="entry name" value="Nucleic acid-binding proteins"/>
    <property type="match status" value="1"/>
</dbReference>
<dbReference type="RefSeq" id="XP_040744525.1">
    <property type="nucleotide sequence ID" value="XM_040884074.1"/>
</dbReference>
<evidence type="ECO:0000256" key="2">
    <source>
        <dbReference type="PROSITE-ProRule" id="PRU00252"/>
    </source>
</evidence>
<dbReference type="GO" id="GO:0003697">
    <property type="term" value="F:single-stranded DNA binding"/>
    <property type="evidence" value="ECO:0007669"/>
    <property type="project" value="InterPro"/>
</dbReference>
<protein>
    <submittedName>
        <fullName evidence="3">Single-strand binding protein</fullName>
    </submittedName>
</protein>
<dbReference type="PANTHER" id="PTHR10302">
    <property type="entry name" value="SINGLE-STRANDED DNA-BINDING PROTEIN"/>
    <property type="match status" value="1"/>
</dbReference>
<dbReference type="InterPro" id="IPR012340">
    <property type="entry name" value="NA-bd_OB-fold"/>
</dbReference>
<feature type="non-terminal residue" evidence="3">
    <location>
        <position position="1"/>
    </location>
</feature>
<dbReference type="PROSITE" id="PS50935">
    <property type="entry name" value="SSB"/>
    <property type="match status" value="1"/>
</dbReference>
<comment type="caution">
    <text evidence="3">The sequence shown here is derived from an EMBL/GenBank/DDBJ whole genome shotgun (WGS) entry which is preliminary data.</text>
</comment>
<dbReference type="HAMAP" id="MF_00984">
    <property type="entry name" value="SSB"/>
    <property type="match status" value="1"/>
</dbReference>
<dbReference type="InterPro" id="IPR000424">
    <property type="entry name" value="Primosome_PriB/ssb"/>
</dbReference>
<dbReference type="STRING" id="61395.A0A1Y1WCJ1"/>
<feature type="non-terminal residue" evidence="3">
    <location>
        <position position="107"/>
    </location>
</feature>
<dbReference type="GeneID" id="63800722"/>
<dbReference type="Proteomes" id="UP000193922">
    <property type="component" value="Unassembled WGS sequence"/>
</dbReference>
<evidence type="ECO:0000313" key="4">
    <source>
        <dbReference type="Proteomes" id="UP000193922"/>
    </source>
</evidence>
<dbReference type="GO" id="GO:0006264">
    <property type="term" value="P:mitochondrial DNA replication"/>
    <property type="evidence" value="ECO:0007669"/>
    <property type="project" value="TreeGrafter"/>
</dbReference>
<keyword evidence="4" id="KW-1185">Reference proteome</keyword>
<dbReference type="OrthoDB" id="1078367at2759"/>
<dbReference type="InterPro" id="IPR011344">
    <property type="entry name" value="ssDNA-bd"/>
</dbReference>
<name>A0A1Y1WCJ1_9FUNG</name>
<evidence type="ECO:0000256" key="1">
    <source>
        <dbReference type="ARBA" id="ARBA00023125"/>
    </source>
</evidence>
<dbReference type="PIRSF" id="PIRSF002070">
    <property type="entry name" value="SSB"/>
    <property type="match status" value="1"/>
</dbReference>
<gene>
    <name evidence="3" type="ORF">DL89DRAFT_205747</name>
</gene>
<dbReference type="PANTHER" id="PTHR10302:SF0">
    <property type="entry name" value="SINGLE-STRANDED DNA-BINDING PROTEIN, MITOCHONDRIAL"/>
    <property type="match status" value="1"/>
</dbReference>
<keyword evidence="1 2" id="KW-0238">DNA-binding</keyword>
<dbReference type="CDD" id="cd04496">
    <property type="entry name" value="SSB_OBF"/>
    <property type="match status" value="1"/>
</dbReference>
<organism evidence="3 4">
    <name type="scientific">Linderina pennispora</name>
    <dbReference type="NCBI Taxonomy" id="61395"/>
    <lineage>
        <taxon>Eukaryota</taxon>
        <taxon>Fungi</taxon>
        <taxon>Fungi incertae sedis</taxon>
        <taxon>Zoopagomycota</taxon>
        <taxon>Kickxellomycotina</taxon>
        <taxon>Kickxellomycetes</taxon>
        <taxon>Kickxellales</taxon>
        <taxon>Kickxellaceae</taxon>
        <taxon>Linderina</taxon>
    </lineage>
</organism>
<dbReference type="GO" id="GO:0042645">
    <property type="term" value="C:mitochondrial nucleoid"/>
    <property type="evidence" value="ECO:0007669"/>
    <property type="project" value="TreeGrafter"/>
</dbReference>
<dbReference type="AlphaFoldDB" id="A0A1Y1WCJ1"/>
<dbReference type="Pfam" id="PF00436">
    <property type="entry name" value="SSB"/>
    <property type="match status" value="1"/>
</dbReference>
<dbReference type="SUPFAM" id="SSF50249">
    <property type="entry name" value="Nucleic acid-binding proteins"/>
    <property type="match status" value="1"/>
</dbReference>
<accession>A0A1Y1WCJ1</accession>
<proteinExistence type="inferred from homology"/>
<sequence length="107" mass="12215">RYYMNKVILIGNVGADPQETTFENGNKLASFPLATSRRYKDKEGNLLEHTSWHRIRFTGNNADKVMRVVKKSALVQLEGSIRYDTYTNKDNVEVNSTTISGDNFKIL</sequence>